<name>A0A2P2IR96_RHIMU</name>
<evidence type="ECO:0000313" key="1">
    <source>
        <dbReference type="EMBL" id="MBW83735.1"/>
    </source>
</evidence>
<reference evidence="1" key="1">
    <citation type="submission" date="2018-02" db="EMBL/GenBank/DDBJ databases">
        <title>Rhizophora mucronata_Transcriptome.</title>
        <authorList>
            <person name="Meera S.P."/>
            <person name="Sreeshan A."/>
            <person name="Augustine A."/>
        </authorList>
    </citation>
    <scope>NUCLEOTIDE SEQUENCE</scope>
    <source>
        <tissue evidence="1">Leaf</tissue>
    </source>
</reference>
<accession>A0A2P2IR96</accession>
<organism evidence="1">
    <name type="scientific">Rhizophora mucronata</name>
    <name type="common">Asiatic mangrove</name>
    <dbReference type="NCBI Taxonomy" id="61149"/>
    <lineage>
        <taxon>Eukaryota</taxon>
        <taxon>Viridiplantae</taxon>
        <taxon>Streptophyta</taxon>
        <taxon>Embryophyta</taxon>
        <taxon>Tracheophyta</taxon>
        <taxon>Spermatophyta</taxon>
        <taxon>Magnoliopsida</taxon>
        <taxon>eudicotyledons</taxon>
        <taxon>Gunneridae</taxon>
        <taxon>Pentapetalae</taxon>
        <taxon>rosids</taxon>
        <taxon>fabids</taxon>
        <taxon>Malpighiales</taxon>
        <taxon>Rhizophoraceae</taxon>
        <taxon>Rhizophora</taxon>
    </lineage>
</organism>
<sequence length="40" mass="4471">MLTSLQLVCFSREQTLCIIRQLILLAGSLNDAFATRTLNC</sequence>
<dbReference type="EMBL" id="GGEC01003252">
    <property type="protein sequence ID" value="MBW83735.1"/>
    <property type="molecule type" value="Transcribed_RNA"/>
</dbReference>
<proteinExistence type="predicted"/>
<protein>
    <submittedName>
        <fullName evidence="1">Uncharacterized protein</fullName>
    </submittedName>
</protein>
<dbReference type="AlphaFoldDB" id="A0A2P2IR96"/>